<organism evidence="4 5">
    <name type="scientific">Seriola lalandi dorsalis</name>
    <dbReference type="NCBI Taxonomy" id="1841481"/>
    <lineage>
        <taxon>Eukaryota</taxon>
        <taxon>Metazoa</taxon>
        <taxon>Chordata</taxon>
        <taxon>Craniata</taxon>
        <taxon>Vertebrata</taxon>
        <taxon>Euteleostomi</taxon>
        <taxon>Actinopterygii</taxon>
        <taxon>Neopterygii</taxon>
        <taxon>Teleostei</taxon>
        <taxon>Neoteleostei</taxon>
        <taxon>Acanthomorphata</taxon>
        <taxon>Carangaria</taxon>
        <taxon>Carangiformes</taxon>
        <taxon>Carangidae</taxon>
        <taxon>Seriola</taxon>
    </lineage>
</organism>
<evidence type="ECO:0000313" key="5">
    <source>
        <dbReference type="Proteomes" id="UP000261360"/>
    </source>
</evidence>
<dbReference type="Proteomes" id="UP000261360">
    <property type="component" value="Unplaced"/>
</dbReference>
<dbReference type="GO" id="GO:0007283">
    <property type="term" value="P:spermatogenesis"/>
    <property type="evidence" value="ECO:0007669"/>
    <property type="project" value="InterPro"/>
</dbReference>
<dbReference type="InterPro" id="IPR032732">
    <property type="entry name" value="SPATA6_N"/>
</dbReference>
<dbReference type="GO" id="GO:0120212">
    <property type="term" value="C:sperm head-tail coupling apparatus"/>
    <property type="evidence" value="ECO:0007669"/>
    <property type="project" value="InterPro"/>
</dbReference>
<proteinExistence type="inferred from homology"/>
<keyword evidence="5" id="KW-1185">Reference proteome</keyword>
<sequence length="150" mass="17626">MEKALALVTCPGVLLTKKNDVYLSVCIMGQYRKTPCLPPVFPLLFHHKMVFVKVRITIYYRSKGFPPGQDTSCRTPNCLFLCFVFFRFAGMTSPYFVQCQEGMHIILYLHAFMSQLSWDSNIYSLYFYLHYNLYWINHKKSPSQSFLFSI</sequence>
<evidence type="ECO:0000256" key="2">
    <source>
        <dbReference type="ARBA" id="ARBA00022553"/>
    </source>
</evidence>
<feature type="domain" description="Spermatogenesis-associated protein 6 N-terminal" evidence="3">
    <location>
        <begin position="5"/>
        <end position="55"/>
    </location>
</feature>
<dbReference type="Pfam" id="PF14909">
    <property type="entry name" value="SPATA6"/>
    <property type="match status" value="1"/>
</dbReference>
<accession>A0A3B4X5U3</accession>
<dbReference type="Ensembl" id="ENSSLDT00000013488.1">
    <property type="protein sequence ID" value="ENSSLDP00000013014.1"/>
    <property type="gene ID" value="ENSSLDG00000010364.1"/>
</dbReference>
<reference evidence="4" key="2">
    <citation type="submission" date="2025-09" db="UniProtKB">
        <authorList>
            <consortium name="Ensembl"/>
        </authorList>
    </citation>
    <scope>IDENTIFICATION</scope>
</reference>
<dbReference type="GeneTree" id="ENSGT01000000215711"/>
<evidence type="ECO:0000256" key="1">
    <source>
        <dbReference type="ARBA" id="ARBA00006215"/>
    </source>
</evidence>
<dbReference type="InterPro" id="IPR042769">
    <property type="entry name" value="SPATA6_fam"/>
</dbReference>
<evidence type="ECO:0000313" key="4">
    <source>
        <dbReference type="Ensembl" id="ENSSLDP00000013014.1"/>
    </source>
</evidence>
<reference evidence="4" key="1">
    <citation type="submission" date="2025-08" db="UniProtKB">
        <authorList>
            <consortium name="Ensembl"/>
        </authorList>
    </citation>
    <scope>IDENTIFICATION</scope>
</reference>
<dbReference type="GO" id="GO:0032027">
    <property type="term" value="F:myosin light chain binding"/>
    <property type="evidence" value="ECO:0007669"/>
    <property type="project" value="InterPro"/>
</dbReference>
<name>A0A3B4X5U3_SERLL</name>
<evidence type="ECO:0000259" key="3">
    <source>
        <dbReference type="Pfam" id="PF14909"/>
    </source>
</evidence>
<comment type="similarity">
    <text evidence="1">Belongs to the SPATA6 family.</text>
</comment>
<dbReference type="PANTHER" id="PTHR16435">
    <property type="entry name" value="SPERMATOGENESIS-ASSOCIATED PROTEIN 6 SPATA6"/>
    <property type="match status" value="1"/>
</dbReference>
<dbReference type="PANTHER" id="PTHR16435:SF3">
    <property type="entry name" value="SPERMATOGENESIS-ASSOCIATED PROTEIN 6"/>
    <property type="match status" value="1"/>
</dbReference>
<keyword evidence="2" id="KW-0597">Phosphoprotein</keyword>
<dbReference type="AlphaFoldDB" id="A0A3B4X5U3"/>
<dbReference type="STRING" id="1841481.ENSSLDP00000013014"/>
<protein>
    <recommendedName>
        <fullName evidence="3">Spermatogenesis-associated protein 6 N-terminal domain-containing protein</fullName>
    </recommendedName>
</protein>